<dbReference type="Proteomes" id="UP000293874">
    <property type="component" value="Unassembled WGS sequence"/>
</dbReference>
<keyword evidence="1" id="KW-0732">Signal</keyword>
<accession>A0A4Q7N128</accession>
<evidence type="ECO:0000313" key="3">
    <source>
        <dbReference type="Proteomes" id="UP000293874"/>
    </source>
</evidence>
<feature type="signal peptide" evidence="1">
    <location>
        <begin position="1"/>
        <end position="24"/>
    </location>
</feature>
<dbReference type="AlphaFoldDB" id="A0A4Q7N128"/>
<protein>
    <submittedName>
        <fullName evidence="2">Uncharacterized protein DUF481</fullName>
    </submittedName>
</protein>
<dbReference type="OrthoDB" id="789864at2"/>
<evidence type="ECO:0000313" key="2">
    <source>
        <dbReference type="EMBL" id="RZS74309.1"/>
    </source>
</evidence>
<comment type="caution">
    <text evidence="2">The sequence shown here is derived from an EMBL/GenBank/DDBJ whole genome shotgun (WGS) entry which is preliminary data.</text>
</comment>
<sequence length="249" mass="28615">MIQIVKSAFMVIMSLCTIQFTSYAQFSDSVDHYINFSGTGNMNKTSTGTTYLLNNAFRFQVDKKKLSLNSLVSYVYGRNPTNKTNDDLLSILNVDFLKSVQKFYYWGLAGFEKSYSLKVDSRFQAGAGVGYVFVKNSKSNLELSDGFLVETTDLSIPDIHGRSSYQAVRNSLRLKYRFVIKEMIRVEGSNFFQPSLSDSKDYILKLNTTVSFNLYKWFNLTTAFNYNRQNITSTENLLLTYGLMFEKYF</sequence>
<organism evidence="2 3">
    <name type="scientific">Pseudobacter ginsenosidimutans</name>
    <dbReference type="NCBI Taxonomy" id="661488"/>
    <lineage>
        <taxon>Bacteria</taxon>
        <taxon>Pseudomonadati</taxon>
        <taxon>Bacteroidota</taxon>
        <taxon>Chitinophagia</taxon>
        <taxon>Chitinophagales</taxon>
        <taxon>Chitinophagaceae</taxon>
        <taxon>Pseudobacter</taxon>
    </lineage>
</organism>
<dbReference type="InterPro" id="IPR007433">
    <property type="entry name" value="DUF481"/>
</dbReference>
<reference evidence="2 3" key="1">
    <citation type="submission" date="2019-02" db="EMBL/GenBank/DDBJ databases">
        <title>Genomic Encyclopedia of Type Strains, Phase IV (KMG-IV): sequencing the most valuable type-strain genomes for metagenomic binning, comparative biology and taxonomic classification.</title>
        <authorList>
            <person name="Goeker M."/>
        </authorList>
    </citation>
    <scope>NUCLEOTIDE SEQUENCE [LARGE SCALE GENOMIC DNA]</scope>
    <source>
        <strain evidence="2 3">DSM 18116</strain>
    </source>
</reference>
<name>A0A4Q7N128_9BACT</name>
<feature type="chain" id="PRO_5020355386" evidence="1">
    <location>
        <begin position="25"/>
        <end position="249"/>
    </location>
</feature>
<gene>
    <name evidence="2" type="ORF">EV199_0153</name>
</gene>
<dbReference type="EMBL" id="SGXA01000001">
    <property type="protein sequence ID" value="RZS74309.1"/>
    <property type="molecule type" value="Genomic_DNA"/>
</dbReference>
<dbReference type="Pfam" id="PF04338">
    <property type="entry name" value="DUF481"/>
    <property type="match status" value="1"/>
</dbReference>
<keyword evidence="3" id="KW-1185">Reference proteome</keyword>
<evidence type="ECO:0000256" key="1">
    <source>
        <dbReference type="SAM" id="SignalP"/>
    </source>
</evidence>
<dbReference type="RefSeq" id="WP_130538783.1">
    <property type="nucleotide sequence ID" value="NZ_CP042431.1"/>
</dbReference>
<proteinExistence type="predicted"/>